<accession>A0ABU7TYI7</accession>
<protein>
    <submittedName>
        <fullName evidence="3">Uncharacterized protein</fullName>
    </submittedName>
</protein>
<evidence type="ECO:0000313" key="4">
    <source>
        <dbReference type="Proteomes" id="UP001312908"/>
    </source>
</evidence>
<comment type="caution">
    <text evidence="3">The sequence shown here is derived from an EMBL/GenBank/DDBJ whole genome shotgun (WGS) entry which is preliminary data.</text>
</comment>
<reference evidence="3 4" key="1">
    <citation type="submission" date="2023-10" db="EMBL/GenBank/DDBJ databases">
        <title>Sorlinia euscelidii gen. nov., sp. nov., an acetic acid bacteria isolated from the gut of Euscelidius variegatus emitter.</title>
        <authorList>
            <person name="Michoud G."/>
            <person name="Marasco R."/>
            <person name="Seferji K."/>
            <person name="Gonella E."/>
            <person name="Garuglieri E."/>
            <person name="Alma A."/>
            <person name="Mapelli F."/>
            <person name="Borin S."/>
            <person name="Daffonchio D."/>
            <person name="Crotti E."/>
        </authorList>
    </citation>
    <scope>NUCLEOTIDE SEQUENCE [LARGE SCALE GENOMIC DNA]</scope>
    <source>
        <strain evidence="3 4">EV16P</strain>
    </source>
</reference>
<dbReference type="RefSeq" id="WP_319806989.1">
    <property type="nucleotide sequence ID" value="NZ_JAWJZZ010000004.1"/>
</dbReference>
<gene>
    <name evidence="3" type="ORF">DOFOFD_00715</name>
</gene>
<evidence type="ECO:0000256" key="1">
    <source>
        <dbReference type="SAM" id="MobiDB-lite"/>
    </source>
</evidence>
<sequence length="52" mass="5852">MSDLKHLFRNPPDIPPDDGPPRAPSYTLLVVMALALIAIWAGIHFFWPIPRS</sequence>
<dbReference type="EMBL" id="JAWJZY010000001">
    <property type="protein sequence ID" value="MEE8657544.1"/>
    <property type="molecule type" value="Genomic_DNA"/>
</dbReference>
<organism evidence="3 4">
    <name type="scientific">Sorlinia euscelidii</name>
    <dbReference type="NCBI Taxonomy" id="3081148"/>
    <lineage>
        <taxon>Bacteria</taxon>
        <taxon>Pseudomonadati</taxon>
        <taxon>Pseudomonadota</taxon>
        <taxon>Alphaproteobacteria</taxon>
        <taxon>Acetobacterales</taxon>
        <taxon>Acetobacteraceae</taxon>
        <taxon>Sorlinia</taxon>
    </lineage>
</organism>
<name>A0ABU7TYI7_9PROT</name>
<evidence type="ECO:0000256" key="2">
    <source>
        <dbReference type="SAM" id="Phobius"/>
    </source>
</evidence>
<feature type="transmembrane region" description="Helical" evidence="2">
    <location>
        <begin position="26"/>
        <end position="47"/>
    </location>
</feature>
<keyword evidence="2" id="KW-1133">Transmembrane helix</keyword>
<keyword evidence="4" id="KW-1185">Reference proteome</keyword>
<evidence type="ECO:0000313" key="3">
    <source>
        <dbReference type="EMBL" id="MEE8657544.1"/>
    </source>
</evidence>
<keyword evidence="2" id="KW-0472">Membrane</keyword>
<proteinExistence type="predicted"/>
<keyword evidence="2" id="KW-0812">Transmembrane</keyword>
<feature type="region of interest" description="Disordered" evidence="1">
    <location>
        <begin position="1"/>
        <end position="20"/>
    </location>
</feature>
<dbReference type="Proteomes" id="UP001312908">
    <property type="component" value="Unassembled WGS sequence"/>
</dbReference>